<sequence>MLSVPIHQAKGQLSELIRAAEQGEQVVLTRHGKPVVRLVAEVAGVDDTERERISAQALADLRAFRAAWSAGDAP</sequence>
<comment type="function">
    <text evidence="2">Antitoxin component of a type II toxin-antitoxin (TA) system.</text>
</comment>
<dbReference type="RefSeq" id="WP_009515686.1">
    <property type="nucleotide sequence ID" value="NZ_CCAE010000032.1"/>
</dbReference>
<dbReference type="AlphaFoldDB" id="A0A1L1PMG2"/>
<dbReference type="InterPro" id="IPR036165">
    <property type="entry name" value="YefM-like_sf"/>
</dbReference>
<protein>
    <recommendedName>
        <fullName evidence="2">Antitoxin</fullName>
    </recommendedName>
</protein>
<reference evidence="4" key="1">
    <citation type="submission" date="2014-02" db="EMBL/GenBank/DDBJ databases">
        <authorList>
            <person name="Gan H."/>
        </authorList>
    </citation>
    <scope>NUCLEOTIDE SEQUENCE [LARGE SCALE GENOMIC DNA]</scope>
    <source>
        <strain evidence="4">S1</strain>
    </source>
</reference>
<comment type="similarity">
    <text evidence="1 2">Belongs to the phD/YefM antitoxin family.</text>
</comment>
<dbReference type="SUPFAM" id="SSF143120">
    <property type="entry name" value="YefM-like"/>
    <property type="match status" value="1"/>
</dbReference>
<proteinExistence type="inferred from homology"/>
<dbReference type="Proteomes" id="UP000028878">
    <property type="component" value="Unassembled WGS sequence"/>
</dbReference>
<dbReference type="NCBIfam" id="TIGR01552">
    <property type="entry name" value="phd_fam"/>
    <property type="match status" value="1"/>
</dbReference>
<keyword evidence="4" id="KW-1185">Reference proteome</keyword>
<evidence type="ECO:0000313" key="4">
    <source>
        <dbReference type="Proteomes" id="UP000028878"/>
    </source>
</evidence>
<organism evidence="3 4">
    <name type="scientific">Hydrogenophaga intermedia</name>
    <dbReference type="NCBI Taxonomy" id="65786"/>
    <lineage>
        <taxon>Bacteria</taxon>
        <taxon>Pseudomonadati</taxon>
        <taxon>Pseudomonadota</taxon>
        <taxon>Betaproteobacteria</taxon>
        <taxon>Burkholderiales</taxon>
        <taxon>Comamonadaceae</taxon>
        <taxon>Hydrogenophaga</taxon>
    </lineage>
</organism>
<evidence type="ECO:0000256" key="2">
    <source>
        <dbReference type="RuleBase" id="RU362080"/>
    </source>
</evidence>
<evidence type="ECO:0000256" key="1">
    <source>
        <dbReference type="ARBA" id="ARBA00009981"/>
    </source>
</evidence>
<dbReference type="EMBL" id="CCAE010000032">
    <property type="protein sequence ID" value="CDN88963.1"/>
    <property type="molecule type" value="Genomic_DNA"/>
</dbReference>
<reference evidence="4" key="2">
    <citation type="submission" date="2014-11" db="EMBL/GenBank/DDBJ databases">
        <title>Draft genome sequence of Hydrogenophaga intermedia S1.</title>
        <authorList>
            <person name="Gan H.M."/>
            <person name="Chew T.H."/>
            <person name="Stolz A."/>
        </authorList>
    </citation>
    <scope>NUCLEOTIDE SEQUENCE [LARGE SCALE GENOMIC DNA]</scope>
    <source>
        <strain evidence="4">S1</strain>
    </source>
</reference>
<dbReference type="InterPro" id="IPR006442">
    <property type="entry name" value="Antitoxin_Phd/YefM"/>
</dbReference>
<dbReference type="Pfam" id="PF02604">
    <property type="entry name" value="PhdYeFM_antitox"/>
    <property type="match status" value="1"/>
</dbReference>
<name>A0A1L1PMG2_HYDIT</name>
<evidence type="ECO:0000313" key="3">
    <source>
        <dbReference type="EMBL" id="CDN88963.1"/>
    </source>
</evidence>
<gene>
    <name evidence="3" type="ORF">BN948_03400</name>
</gene>
<accession>A0A1L1PMG2</accession>
<dbReference type="Gene3D" id="3.40.1620.10">
    <property type="entry name" value="YefM-like domain"/>
    <property type="match status" value="1"/>
</dbReference>